<dbReference type="GO" id="GO:0016887">
    <property type="term" value="F:ATP hydrolysis activity"/>
    <property type="evidence" value="ECO:0007669"/>
    <property type="project" value="InterPro"/>
</dbReference>
<dbReference type="HAMAP" id="MF_00039">
    <property type="entry name" value="Adenylate_kinase_AK6"/>
    <property type="match status" value="1"/>
</dbReference>
<dbReference type="InterPro" id="IPR020618">
    <property type="entry name" value="Adenyl_kinase_AK6"/>
</dbReference>
<evidence type="ECO:0000313" key="9">
    <source>
        <dbReference type="EMBL" id="HGT97935.1"/>
    </source>
</evidence>
<dbReference type="EMBL" id="DTDH01000019">
    <property type="protein sequence ID" value="HGT97935.1"/>
    <property type="molecule type" value="Genomic_DNA"/>
</dbReference>
<dbReference type="GO" id="GO:0042274">
    <property type="term" value="P:ribosomal small subunit biogenesis"/>
    <property type="evidence" value="ECO:0007669"/>
    <property type="project" value="UniProtKB-UniRule"/>
</dbReference>
<feature type="region of interest" description="LID" evidence="7">
    <location>
        <begin position="109"/>
        <end position="119"/>
    </location>
</feature>
<dbReference type="PANTHER" id="PTHR12595">
    <property type="entry name" value="POS9-ACTIVATING FACTOR FAP7-RELATED"/>
    <property type="match status" value="1"/>
</dbReference>
<keyword evidence="9" id="KW-0489">Methyltransferase</keyword>
<organism evidence="9">
    <name type="scientific">Ignisphaera aggregans</name>
    <dbReference type="NCBI Taxonomy" id="334771"/>
    <lineage>
        <taxon>Archaea</taxon>
        <taxon>Thermoproteota</taxon>
        <taxon>Thermoprotei</taxon>
        <taxon>Desulfurococcales</taxon>
        <taxon>Desulfurococcaceae</taxon>
        <taxon>Ignisphaera</taxon>
    </lineage>
</organism>
<keyword evidence="4 7" id="KW-0547">Nucleotide-binding</keyword>
<dbReference type="GO" id="GO:0008168">
    <property type="term" value="F:methyltransferase activity"/>
    <property type="evidence" value="ECO:0007669"/>
    <property type="project" value="UniProtKB-KW"/>
</dbReference>
<dbReference type="GO" id="GO:0005524">
    <property type="term" value="F:ATP binding"/>
    <property type="evidence" value="ECO:0007669"/>
    <property type="project" value="UniProtKB-UniRule"/>
</dbReference>
<feature type="binding site" evidence="7">
    <location>
        <position position="150"/>
    </location>
    <ligand>
        <name>ATP</name>
        <dbReference type="ChEBI" id="CHEBI:30616"/>
    </ligand>
</feature>
<dbReference type="Gene3D" id="3.40.50.300">
    <property type="entry name" value="P-loop containing nucleotide triphosphate hydrolases"/>
    <property type="match status" value="1"/>
</dbReference>
<keyword evidence="1 7" id="KW-0690">Ribosome biogenesis</keyword>
<sequence length="198" mass="22474">MKLKCIGISGTPGTGKTSVARTLSQILNIPHIDLSSYVVNNNLYTHYDEERSSYVIDEDKVRVGIINLYREKGPMIISGHYIEIIPRDIFEIVFILRRNPLELIGILIDRGWTYQKIAENVEAELLSICTLNAIDEFGEDIVVEIDVSSKSLDEVVQEIVNIVHRSKTSSRGISIDWTAMLSEEDLEKVLKFIEKHKA</sequence>
<evidence type="ECO:0000256" key="6">
    <source>
        <dbReference type="ARBA" id="ARBA00022840"/>
    </source>
</evidence>
<dbReference type="Pfam" id="PF13238">
    <property type="entry name" value="AAA_18"/>
    <property type="match status" value="1"/>
</dbReference>
<evidence type="ECO:0000256" key="3">
    <source>
        <dbReference type="ARBA" id="ARBA00022679"/>
    </source>
</evidence>
<evidence type="ECO:0000256" key="5">
    <source>
        <dbReference type="ARBA" id="ARBA00022777"/>
    </source>
</evidence>
<dbReference type="AlphaFoldDB" id="A0A7J3MWN8"/>
<comment type="subunit">
    <text evidence="7">Interacts with uS11. Not a structural component of 40S pre-ribosomes, but transiently interacts with them by binding to uS11.</text>
</comment>
<comment type="caution">
    <text evidence="9">The sequence shown here is derived from an EMBL/GenBank/DDBJ whole genome shotgun (WGS) entry which is preliminary data.</text>
</comment>
<dbReference type="SUPFAM" id="SSF52540">
    <property type="entry name" value="P-loop containing nucleoside triphosphate hydrolases"/>
    <property type="match status" value="1"/>
</dbReference>
<comment type="similarity">
    <text evidence="7">Belongs to the adenylate kinase family. AK6 subfamily.</text>
</comment>
<keyword evidence="6 7" id="KW-0067">ATP-binding</keyword>
<feature type="binding site" evidence="7">
    <location>
        <position position="15"/>
    </location>
    <ligand>
        <name>ATP</name>
        <dbReference type="ChEBI" id="CHEBI:30616"/>
    </ligand>
</feature>
<dbReference type="PANTHER" id="PTHR12595:SF0">
    <property type="entry name" value="ADENYLATE KINASE ISOENZYME 6"/>
    <property type="match status" value="1"/>
</dbReference>
<gene>
    <name evidence="8" type="ORF">ENT99_06640</name>
    <name evidence="9" type="ORF">ENU64_00705</name>
</gene>
<comment type="catalytic activity">
    <reaction evidence="7">
        <text>AMP + ATP = 2 ADP</text>
        <dbReference type="Rhea" id="RHEA:12973"/>
        <dbReference type="ChEBI" id="CHEBI:30616"/>
        <dbReference type="ChEBI" id="CHEBI:456215"/>
        <dbReference type="ChEBI" id="CHEBI:456216"/>
        <dbReference type="EC" id="2.7.4.3"/>
    </reaction>
</comment>
<feature type="binding site" evidence="7">
    <location>
        <position position="13"/>
    </location>
    <ligand>
        <name>ATP</name>
        <dbReference type="ChEBI" id="CHEBI:30616"/>
    </ligand>
</feature>
<evidence type="ECO:0000256" key="4">
    <source>
        <dbReference type="ARBA" id="ARBA00022741"/>
    </source>
</evidence>
<keyword evidence="2 7" id="KW-0698">rRNA processing</keyword>
<feature type="binding site" evidence="7">
    <location>
        <position position="16"/>
    </location>
    <ligand>
        <name>ATP</name>
        <dbReference type="ChEBI" id="CHEBI:30616"/>
    </ligand>
</feature>
<feature type="binding site" evidence="7">
    <location>
        <position position="18"/>
    </location>
    <ligand>
        <name>ATP</name>
        <dbReference type="ChEBI" id="CHEBI:30616"/>
    </ligand>
</feature>
<dbReference type="InterPro" id="IPR027417">
    <property type="entry name" value="P-loop_NTPase"/>
</dbReference>
<keyword evidence="5 7" id="KW-0418">Kinase</keyword>
<comment type="catalytic activity">
    <reaction evidence="7">
        <text>ATP + H2O = ADP + phosphate + H(+)</text>
        <dbReference type="Rhea" id="RHEA:13065"/>
        <dbReference type="ChEBI" id="CHEBI:15377"/>
        <dbReference type="ChEBI" id="CHEBI:15378"/>
        <dbReference type="ChEBI" id="CHEBI:30616"/>
        <dbReference type="ChEBI" id="CHEBI:43474"/>
        <dbReference type="ChEBI" id="CHEBI:456216"/>
    </reaction>
</comment>
<dbReference type="EMBL" id="DTAU01000132">
    <property type="protein sequence ID" value="HFQ79356.1"/>
    <property type="molecule type" value="Genomic_DNA"/>
</dbReference>
<evidence type="ECO:0000256" key="7">
    <source>
        <dbReference type="HAMAP-Rule" id="MF_00039"/>
    </source>
</evidence>
<dbReference type="GO" id="GO:0006364">
    <property type="term" value="P:rRNA processing"/>
    <property type="evidence" value="ECO:0007669"/>
    <property type="project" value="UniProtKB-KW"/>
</dbReference>
<name>A0A7J3MWN8_9CREN</name>
<dbReference type="GO" id="GO:0032259">
    <property type="term" value="P:methylation"/>
    <property type="evidence" value="ECO:0007669"/>
    <property type="project" value="UniProtKB-KW"/>
</dbReference>
<evidence type="ECO:0000256" key="1">
    <source>
        <dbReference type="ARBA" id="ARBA00022517"/>
    </source>
</evidence>
<feature type="binding site" evidence="7">
    <location>
        <position position="110"/>
    </location>
    <ligand>
        <name>ATP</name>
        <dbReference type="ChEBI" id="CHEBI:30616"/>
    </ligand>
</feature>
<comment type="function">
    <text evidence="7">Broad-specificity nucleoside monophosphate (NMP) kinase that catalyzes the reversible transfer of the terminal phosphate group between nucleoside triphosphates and monophosphates. Has also ATPase activity. Involved in the late maturation steps of the 30S ribosomal particles, specifically 16S rRNA maturation. While NMP activity is not required for ribosome maturation, ATPase activity is. Associates transiently with small ribosomal subunit protein uS11. ATP hydrolysis breaks the interaction with uS11. May temporarily remove uS11 from the ribosome to enable a conformational change of the ribosomal RNA that is needed for the final maturation step of the small ribosomal subunit.</text>
</comment>
<reference evidence="9" key="1">
    <citation type="journal article" date="2020" name="mSystems">
        <title>Genome- and Community-Level Interaction Insights into Carbon Utilization and Element Cycling Functions of Hydrothermarchaeota in Hydrothermal Sediment.</title>
        <authorList>
            <person name="Zhou Z."/>
            <person name="Liu Y."/>
            <person name="Xu W."/>
            <person name="Pan J."/>
            <person name="Luo Z.H."/>
            <person name="Li M."/>
        </authorList>
    </citation>
    <scope>NUCLEOTIDE SEQUENCE [LARGE SCALE GENOMIC DNA]</scope>
    <source>
        <strain evidence="8">SpSt-629</strain>
        <strain evidence="9">SpSt-688</strain>
    </source>
</reference>
<comment type="caution">
    <text evidence="7">Lacks conserved residue(s) required for the propagation of feature annotation.</text>
</comment>
<feature type="binding site" evidence="7">
    <location>
        <position position="17"/>
    </location>
    <ligand>
        <name>ATP</name>
        <dbReference type="ChEBI" id="CHEBI:30616"/>
    </ligand>
</feature>
<evidence type="ECO:0000256" key="2">
    <source>
        <dbReference type="ARBA" id="ARBA00022552"/>
    </source>
</evidence>
<keyword evidence="3 7" id="KW-0808">Transferase</keyword>
<accession>A0A7J3MWN8</accession>
<protein>
    <recommendedName>
        <fullName evidence="7">Putative adenylate kinase</fullName>
        <shortName evidence="7">AK</shortName>
        <ecNumber evidence="7">2.7.4.3</ecNumber>
    </recommendedName>
    <alternativeName>
        <fullName evidence="7">ATP-AMP transphosphorylase</fullName>
    </alternativeName>
</protein>
<dbReference type="EC" id="2.7.4.3" evidence="7"/>
<evidence type="ECO:0000313" key="8">
    <source>
        <dbReference type="EMBL" id="HFQ79356.1"/>
    </source>
</evidence>
<dbReference type="GO" id="GO:0004017">
    <property type="term" value="F:AMP kinase activity"/>
    <property type="evidence" value="ECO:0007669"/>
    <property type="project" value="UniProtKB-UniRule"/>
</dbReference>
<proteinExistence type="inferred from homology"/>